<feature type="transmembrane region" description="Helical" evidence="11">
    <location>
        <begin position="751"/>
        <end position="771"/>
    </location>
</feature>
<protein>
    <submittedName>
        <fullName evidence="13">CDR ABC transporter</fullName>
    </submittedName>
</protein>
<feature type="transmembrane region" description="Helical" evidence="11">
    <location>
        <begin position="613"/>
        <end position="634"/>
    </location>
</feature>
<feature type="domain" description="ABC transporter" evidence="12">
    <location>
        <begin position="149"/>
        <end position="403"/>
    </location>
</feature>
<evidence type="ECO:0000256" key="6">
    <source>
        <dbReference type="ARBA" id="ARBA00022840"/>
    </source>
</evidence>
<feature type="region of interest" description="Disordered" evidence="10">
    <location>
        <begin position="1560"/>
        <end position="1611"/>
    </location>
</feature>
<dbReference type="RefSeq" id="XP_056471909.1">
    <property type="nucleotide sequence ID" value="XM_056621103.1"/>
</dbReference>
<keyword evidence="4 11" id="KW-0812">Transmembrane</keyword>
<evidence type="ECO:0000256" key="3">
    <source>
        <dbReference type="ARBA" id="ARBA00022448"/>
    </source>
</evidence>
<dbReference type="CDD" id="cd03233">
    <property type="entry name" value="ABCG_PDR_domain1"/>
    <property type="match status" value="1"/>
</dbReference>
<evidence type="ECO:0000256" key="10">
    <source>
        <dbReference type="SAM" id="MobiDB-lite"/>
    </source>
</evidence>
<dbReference type="FunFam" id="3.40.50.300:FF:000054">
    <property type="entry name" value="ABC multidrug transporter atrF"/>
    <property type="match status" value="1"/>
</dbReference>
<feature type="region of interest" description="Disordered" evidence="10">
    <location>
        <begin position="1"/>
        <end position="67"/>
    </location>
</feature>
<dbReference type="OrthoDB" id="245989at2759"/>
<dbReference type="EMBL" id="JAPQKI010000009">
    <property type="protein sequence ID" value="KAJ5089927.1"/>
    <property type="molecule type" value="Genomic_DNA"/>
</dbReference>
<evidence type="ECO:0000256" key="4">
    <source>
        <dbReference type="ARBA" id="ARBA00022692"/>
    </source>
</evidence>
<feature type="coiled-coil region" evidence="9">
    <location>
        <begin position="1830"/>
        <end position="1857"/>
    </location>
</feature>
<reference evidence="13" key="2">
    <citation type="journal article" date="2023" name="IMA Fungus">
        <title>Comparative genomic study of the Penicillium genus elucidates a diverse pangenome and 15 lateral gene transfer events.</title>
        <authorList>
            <person name="Petersen C."/>
            <person name="Sorensen T."/>
            <person name="Nielsen M.R."/>
            <person name="Sondergaard T.E."/>
            <person name="Sorensen J.L."/>
            <person name="Fitzpatrick D.A."/>
            <person name="Frisvad J.C."/>
            <person name="Nielsen K.L."/>
        </authorList>
    </citation>
    <scope>NUCLEOTIDE SEQUENCE</scope>
    <source>
        <strain evidence="13">IBT 30761</strain>
    </source>
</reference>
<feature type="compositionally biased region" description="Basic and acidic residues" evidence="10">
    <location>
        <begin position="1938"/>
        <end position="1952"/>
    </location>
</feature>
<evidence type="ECO:0000256" key="7">
    <source>
        <dbReference type="ARBA" id="ARBA00022989"/>
    </source>
</evidence>
<dbReference type="PROSITE" id="PS00211">
    <property type="entry name" value="ABC_TRANSPORTER_1"/>
    <property type="match status" value="1"/>
</dbReference>
<feature type="transmembrane region" description="Helical" evidence="11">
    <location>
        <begin position="504"/>
        <end position="525"/>
    </location>
</feature>
<dbReference type="PROSITE" id="PS50893">
    <property type="entry name" value="ABC_TRANSPORTER_2"/>
    <property type="match status" value="2"/>
</dbReference>
<sequence length="2051" mass="229204">MEHDRSATSSTSLGKGAGVRSSSESPSGSTSASTKSDQTGSLAPIRSAGPESRPETVQENDSVDEELARSLSRRRTWASGHEGDEWTQIEKLISRMFGRERKANSEEEKTRHVGVIWKDLTVKGLGLGAALQPTTGDIILGIPRLIKGILRKGMTRTDAGKMETRTILDDFTGCVRPGEMLLVLGRPGSGCSTFLKVIGNQRSGYESIVGDVRYGGTDSTTMAKKYRSEVSYNPEDDLHYATLTVRDTLIFALKTRTPDKQSRIPGESRNNYQQTFLSAIAKLFWIEHALGTRVGNELIRGISGGEKKRVSIGEAMVTKASTQCWDNSTRGLDASTALEYVQSLRSLTNTAHVSTLVALYQASENLFNLFDKVILIENGKCAFFGRSEDAKAYFEKLGFECPPRWTTPDFLTSVSDPNARRVKEGWENRIPRTAEEFRIAFRQSDAFKAVHADIEDFEAELQATEAERETARAQITTKNYTVPFWKQVMILTHRQFLVMFGDRAALAGKWGVIIFQALIVGSLFFDLPSSSSGVFTRGGVMFFILLFNSLLALAELTAAFESRPILMKHKSFSFYRPAAYALAQVVVDIPLVFIQVVLFDLIVYFMANLARTASQFFINLLIIFTLTMTMYSFFRALGALCASLDVATRLTGVAIQALIVYTGYLIPPWKMHPWLKWLIWINPVQYAFEALMANEFYNLDIKCEPPYVVPDGPNLSPTHQSCAIQGSIPGSLIVQGSRYIETAYTYSRAHLWRNFGIIIAWFLFFVFLTILGMEIQKPNKGGSSVTVFKRGEVPKAVEDAIEHNRPPADEESAQKNNSAGMGDNETEKEARDIAKNTSIFTWQNVSYTIPYKGGQRKLLQDVHGYVKPGKLTALMGASGAGKTTLLNALAQRINFGVVSGDFLVDGKPLPKSFQRATGFAEQMDIHEPTATVRESLRFSALLRQPKEVPLKEKYDYCERIIDLLEMRSIAGATIGSTGSGLNQEQRKRLTIAVELASKPELLLFLDEPTSGLDSLAAFNIVRFLRRLADAGQAVLCTIHQPSAVLFEQFDELLLLQSGGRVVYNGTLGPDSKTLIEYFERNGTKKCSPFANPAEYMLEVIGAGNPDYKGQDWGDVWARSLESTQLSQELEGIISSRRGIQNDGTIQDDREYAMPLYTQIVAVTKRAFVAYWRLPDYILGKFMLHIFTGLFNTFTFWHLGNSYIDMQSRLFSIFMTLTICPPLVQQLQPRYLHLRGLYESRESNSKIYSWIAFVVSTILPELPYSIVAGSIYFNCWYWGVWFPRDSFSSGYTWMLLMVFECYYVGFGQFIAAFAPNELFASLLVPSFFTFVVSFCGVIVPYVALPHFWQSWMYWLTPFHYLLEGFLGVATHKIPIRCVEREEARFSPPPGQTCEQYAGAYAQESGGYVRDAGSGLCAFCQYSSGDRFAASFNVFYTHKWRNYPSWGRFTSPRRKLGSSSDVLFTNSQPVSLKRKVAFRAPQNSPSLPPPTASPTMKEEDTRETPEESRTEEHPNSSSKSANHAVKDRKCQYCGQAFTSSSLGRHLDQFLFKKKPDGVHDVEEIRRIRSGITRRQARTASGKRDGSPDSAQRKGPSDSYTVGDPSSKPRDAPVRMMFNTPTWHATGVINDIPNPSRTLEGPRVAPSQSRSGSLQLPDYASRGATANNPDTLKAVELALHEVLDNIKAATSRYRPRPTPFDFDLEAQTFPSLCLQLLPPPPTIFASHPFPTLTSFPLQPPGHEYLDIVRQAILSKISQWQSERIAAHSTSDRSHSDRMFDNGRVYRDGQQHEEASMRHLELAFGHWNALPYEARREAWQLETTRAFVRESEKRRLIDEQLARVQQEANQLRAQVDRLGSCQWPREFALFPPDTLPLSRDVTRELDTAKSQISPASSRWDYDKVVAKWKRVVMHDRSMGRIGVGYNPTTGGLAEPESSQLRHSPDVRPPRPGEDTSSHPNRLRPLQSAVALSPDTGAVSTPASSTQYNSPYSHADPRSPPSANVKRPRLMNGSEGPQVQEPAPNNKPPGPGPWPSSTPILSNLAAPSGQTPPSRQ</sequence>
<evidence type="ECO:0000256" key="8">
    <source>
        <dbReference type="ARBA" id="ARBA00023136"/>
    </source>
</evidence>
<dbReference type="Proteomes" id="UP001149074">
    <property type="component" value="Unassembled WGS sequence"/>
</dbReference>
<name>A0A9W9K2P1_9EURO</name>
<keyword evidence="8 11" id="KW-0472">Membrane</keyword>
<dbReference type="InterPro" id="IPR010929">
    <property type="entry name" value="PDR_CDR_ABC"/>
</dbReference>
<feature type="transmembrane region" description="Helical" evidence="11">
    <location>
        <begin position="1181"/>
        <end position="1199"/>
    </location>
</feature>
<feature type="transmembrane region" description="Helical" evidence="11">
    <location>
        <begin position="646"/>
        <end position="666"/>
    </location>
</feature>
<dbReference type="Pfam" id="PF14510">
    <property type="entry name" value="ABC_trans_N"/>
    <property type="match status" value="1"/>
</dbReference>
<dbReference type="GO" id="GO:0016020">
    <property type="term" value="C:membrane"/>
    <property type="evidence" value="ECO:0007669"/>
    <property type="project" value="UniProtKB-SubCell"/>
</dbReference>
<dbReference type="SMART" id="SM00382">
    <property type="entry name" value="AAA"/>
    <property type="match status" value="2"/>
</dbReference>
<dbReference type="InterPro" id="IPR027417">
    <property type="entry name" value="P-loop_NTPase"/>
</dbReference>
<keyword evidence="14" id="KW-1185">Reference proteome</keyword>
<dbReference type="GO" id="GO:0140359">
    <property type="term" value="F:ABC-type transporter activity"/>
    <property type="evidence" value="ECO:0007669"/>
    <property type="project" value="InterPro"/>
</dbReference>
<feature type="transmembrane region" description="Helical" evidence="11">
    <location>
        <begin position="1317"/>
        <end position="1338"/>
    </location>
</feature>
<dbReference type="SUPFAM" id="SSF52540">
    <property type="entry name" value="P-loop containing nucleoside triphosphate hydrolases"/>
    <property type="match status" value="2"/>
</dbReference>
<keyword evidence="9" id="KW-0175">Coiled coil</keyword>
<evidence type="ECO:0000256" key="5">
    <source>
        <dbReference type="ARBA" id="ARBA00022741"/>
    </source>
</evidence>
<feature type="coiled-coil region" evidence="9">
    <location>
        <begin position="447"/>
        <end position="474"/>
    </location>
</feature>
<keyword evidence="3" id="KW-0813">Transport</keyword>
<feature type="region of interest" description="Disordered" evidence="10">
    <location>
        <begin position="1474"/>
        <end position="1523"/>
    </location>
</feature>
<keyword evidence="7 11" id="KW-1133">Transmembrane helix</keyword>
<evidence type="ECO:0000313" key="14">
    <source>
        <dbReference type="Proteomes" id="UP001149074"/>
    </source>
</evidence>
<evidence type="ECO:0000313" key="13">
    <source>
        <dbReference type="EMBL" id="KAJ5089927.1"/>
    </source>
</evidence>
<evidence type="ECO:0000259" key="12">
    <source>
        <dbReference type="PROSITE" id="PS50893"/>
    </source>
</evidence>
<evidence type="ECO:0000256" key="1">
    <source>
        <dbReference type="ARBA" id="ARBA00004141"/>
    </source>
</evidence>
<feature type="compositionally biased region" description="Basic and acidic residues" evidence="10">
    <location>
        <begin position="1494"/>
        <end position="1512"/>
    </location>
</feature>
<dbReference type="GO" id="GO:0005524">
    <property type="term" value="F:ATP binding"/>
    <property type="evidence" value="ECO:0007669"/>
    <property type="project" value="UniProtKB-KW"/>
</dbReference>
<dbReference type="GO" id="GO:0016887">
    <property type="term" value="F:ATP hydrolysis activity"/>
    <property type="evidence" value="ECO:0007669"/>
    <property type="project" value="InterPro"/>
</dbReference>
<dbReference type="InterPro" id="IPR003593">
    <property type="entry name" value="AAA+_ATPase"/>
</dbReference>
<proteinExistence type="inferred from homology"/>
<dbReference type="InterPro" id="IPR003439">
    <property type="entry name" value="ABC_transporter-like_ATP-bd"/>
</dbReference>
<dbReference type="Pfam" id="PF01061">
    <property type="entry name" value="ABC2_membrane"/>
    <property type="match status" value="2"/>
</dbReference>
<dbReference type="CDD" id="cd03232">
    <property type="entry name" value="ABCG_PDR_domain2"/>
    <property type="match status" value="1"/>
</dbReference>
<dbReference type="InterPro" id="IPR029481">
    <property type="entry name" value="ABC_trans_N"/>
</dbReference>
<evidence type="ECO:0000256" key="11">
    <source>
        <dbReference type="SAM" id="Phobius"/>
    </source>
</evidence>
<accession>A0A9W9K2P1</accession>
<organism evidence="13 14">
    <name type="scientific">Penicillium argentinense</name>
    <dbReference type="NCBI Taxonomy" id="1131581"/>
    <lineage>
        <taxon>Eukaryota</taxon>
        <taxon>Fungi</taxon>
        <taxon>Dikarya</taxon>
        <taxon>Ascomycota</taxon>
        <taxon>Pezizomycotina</taxon>
        <taxon>Eurotiomycetes</taxon>
        <taxon>Eurotiomycetidae</taxon>
        <taxon>Eurotiales</taxon>
        <taxon>Aspergillaceae</taxon>
        <taxon>Penicillium</taxon>
    </lineage>
</organism>
<dbReference type="InterPro" id="IPR013525">
    <property type="entry name" value="ABC2_TM"/>
</dbReference>
<dbReference type="Gene3D" id="3.40.50.300">
    <property type="entry name" value="P-loop containing nucleotide triphosphate hydrolases"/>
    <property type="match status" value="2"/>
</dbReference>
<feature type="region of interest" description="Disordered" evidence="10">
    <location>
        <begin position="1623"/>
        <end position="1664"/>
    </location>
</feature>
<feature type="compositionally biased region" description="Polar residues" evidence="10">
    <location>
        <begin position="1973"/>
        <end position="1987"/>
    </location>
</feature>
<feature type="compositionally biased region" description="Basic and acidic residues" evidence="10">
    <location>
        <begin position="1579"/>
        <end position="1593"/>
    </location>
</feature>
<dbReference type="InterPro" id="IPR017871">
    <property type="entry name" value="ABC_transporter-like_CS"/>
</dbReference>
<feature type="region of interest" description="Disordered" evidence="10">
    <location>
        <begin position="1916"/>
        <end position="2051"/>
    </location>
</feature>
<keyword evidence="6" id="KW-0067">ATP-binding</keyword>
<dbReference type="PANTHER" id="PTHR19241">
    <property type="entry name" value="ATP-BINDING CASSETTE TRANSPORTER"/>
    <property type="match status" value="1"/>
</dbReference>
<feature type="compositionally biased region" description="Pro residues" evidence="10">
    <location>
        <begin position="2020"/>
        <end position="2031"/>
    </location>
</feature>
<gene>
    <name evidence="13" type="ORF">N7532_008611</name>
</gene>
<dbReference type="Pfam" id="PF00005">
    <property type="entry name" value="ABC_tran"/>
    <property type="match status" value="2"/>
</dbReference>
<dbReference type="GeneID" id="81360082"/>
<feature type="domain" description="ABC transporter" evidence="12">
    <location>
        <begin position="840"/>
        <end position="1083"/>
    </location>
</feature>
<dbReference type="Pfam" id="PF06422">
    <property type="entry name" value="PDR_CDR"/>
    <property type="match status" value="1"/>
</dbReference>
<keyword evidence="5" id="KW-0547">Nucleotide-binding</keyword>
<feature type="transmembrane region" description="Helical" evidence="11">
    <location>
        <begin position="1246"/>
        <end position="1272"/>
    </location>
</feature>
<dbReference type="FunFam" id="3.40.50.300:FF:002416">
    <property type="entry name" value="ABC multidrug transporter (Eurofung)"/>
    <property type="match status" value="1"/>
</dbReference>
<evidence type="ECO:0000256" key="9">
    <source>
        <dbReference type="SAM" id="Coils"/>
    </source>
</evidence>
<comment type="similarity">
    <text evidence="2">Belongs to the ABC transporter superfamily. ABCG family. PDR (TC 3.A.1.205) subfamily.</text>
</comment>
<comment type="caution">
    <text evidence="13">The sequence shown here is derived from an EMBL/GenBank/DDBJ whole genome shotgun (WGS) entry which is preliminary data.</text>
</comment>
<feature type="compositionally biased region" description="Low complexity" evidence="10">
    <location>
        <begin position="21"/>
        <end position="36"/>
    </location>
</feature>
<feature type="transmembrane region" description="Helical" evidence="11">
    <location>
        <begin position="540"/>
        <end position="560"/>
    </location>
</feature>
<dbReference type="InterPro" id="IPR034003">
    <property type="entry name" value="ABCG_PDR_2"/>
</dbReference>
<feature type="transmembrane region" description="Helical" evidence="11">
    <location>
        <begin position="581"/>
        <end position="607"/>
    </location>
</feature>
<feature type="transmembrane region" description="Helical" evidence="11">
    <location>
        <begin position="1292"/>
        <end position="1310"/>
    </location>
</feature>
<feature type="region of interest" description="Disordered" evidence="10">
    <location>
        <begin position="802"/>
        <end position="828"/>
    </location>
</feature>
<comment type="subcellular location">
    <subcellularLocation>
        <location evidence="1">Membrane</location>
        <topology evidence="1">Multi-pass membrane protein</topology>
    </subcellularLocation>
</comment>
<evidence type="ECO:0000256" key="2">
    <source>
        <dbReference type="ARBA" id="ARBA00006012"/>
    </source>
</evidence>
<dbReference type="InterPro" id="IPR034001">
    <property type="entry name" value="ABCG_PDR_1"/>
</dbReference>
<reference evidence="13" key="1">
    <citation type="submission" date="2022-11" db="EMBL/GenBank/DDBJ databases">
        <authorList>
            <person name="Petersen C."/>
        </authorList>
    </citation>
    <scope>NUCLEOTIDE SEQUENCE</scope>
    <source>
        <strain evidence="13">IBT 30761</strain>
    </source>
</reference>